<organism evidence="2 3">
    <name type="scientific">Caerostris extrusa</name>
    <name type="common">Bark spider</name>
    <name type="synonym">Caerostris bankana</name>
    <dbReference type="NCBI Taxonomy" id="172846"/>
    <lineage>
        <taxon>Eukaryota</taxon>
        <taxon>Metazoa</taxon>
        <taxon>Ecdysozoa</taxon>
        <taxon>Arthropoda</taxon>
        <taxon>Chelicerata</taxon>
        <taxon>Arachnida</taxon>
        <taxon>Araneae</taxon>
        <taxon>Araneomorphae</taxon>
        <taxon>Entelegynae</taxon>
        <taxon>Araneoidea</taxon>
        <taxon>Araneidae</taxon>
        <taxon>Caerostris</taxon>
    </lineage>
</organism>
<accession>A0AAV4S4D8</accession>
<sequence>MHHPGYTYSTCFLLEKGTFILFIEIKARRKRPPGTRKRDVFDSTRNKRISAHPTQEKSASRTRSSGQQQQQTAFTRTTFIANQTDLEDRKRIIHAQGRYPEAAVATRLPDIYSECPHPARNGHRFKVSLSPLSEKYR</sequence>
<dbReference type="AlphaFoldDB" id="A0AAV4S4D8"/>
<dbReference type="Proteomes" id="UP001054945">
    <property type="component" value="Unassembled WGS sequence"/>
</dbReference>
<comment type="caution">
    <text evidence="2">The sequence shown here is derived from an EMBL/GenBank/DDBJ whole genome shotgun (WGS) entry which is preliminary data.</text>
</comment>
<feature type="compositionally biased region" description="Low complexity" evidence="1">
    <location>
        <begin position="61"/>
        <end position="79"/>
    </location>
</feature>
<dbReference type="EMBL" id="BPLR01009012">
    <property type="protein sequence ID" value="GIY29010.1"/>
    <property type="molecule type" value="Genomic_DNA"/>
</dbReference>
<protein>
    <submittedName>
        <fullName evidence="2">Uncharacterized protein</fullName>
    </submittedName>
</protein>
<feature type="region of interest" description="Disordered" evidence="1">
    <location>
        <begin position="118"/>
        <end position="137"/>
    </location>
</feature>
<reference evidence="2 3" key="1">
    <citation type="submission" date="2021-06" db="EMBL/GenBank/DDBJ databases">
        <title>Caerostris extrusa draft genome.</title>
        <authorList>
            <person name="Kono N."/>
            <person name="Arakawa K."/>
        </authorList>
    </citation>
    <scope>NUCLEOTIDE SEQUENCE [LARGE SCALE GENOMIC DNA]</scope>
</reference>
<feature type="region of interest" description="Disordered" evidence="1">
    <location>
        <begin position="31"/>
        <end position="80"/>
    </location>
</feature>
<keyword evidence="3" id="KW-1185">Reference proteome</keyword>
<feature type="compositionally biased region" description="Basic and acidic residues" evidence="1">
    <location>
        <begin position="36"/>
        <end position="45"/>
    </location>
</feature>
<evidence type="ECO:0000313" key="2">
    <source>
        <dbReference type="EMBL" id="GIY29010.1"/>
    </source>
</evidence>
<gene>
    <name evidence="2" type="ORF">CEXT_217731</name>
</gene>
<evidence type="ECO:0000256" key="1">
    <source>
        <dbReference type="SAM" id="MobiDB-lite"/>
    </source>
</evidence>
<proteinExistence type="predicted"/>
<evidence type="ECO:0000313" key="3">
    <source>
        <dbReference type="Proteomes" id="UP001054945"/>
    </source>
</evidence>
<name>A0AAV4S4D8_CAEEX</name>